<dbReference type="RefSeq" id="WP_068279950.1">
    <property type="nucleotide sequence ID" value="NZ_CP014873.1"/>
</dbReference>
<sequence>MLIKKLLDQGLKKVGLYTGYFDINISGEIDELAKQNNLDRKRIEIINPLYHVQHTGQSTSQPVTLPEENIKSSHWNKDRTLQTLTLGNDASKLQVRYTKGAKQRIVDISYFTGDSITKHSFYNEMGILAANAFYTKDGIIEREEYYRQNGLTTLVVNYETGKQTRLEVFDGSGILVNTFDSPLELSSWWLKYNFATANLLVIGIESQDMLKLIKESHINMIPFISADAIAADDFEEKLALLPGRRFIVDDFHTGATLVKRIHSDFSMMTIDEANLPIQIAVPNM</sequence>
<dbReference type="AlphaFoldDB" id="A0A192H072"/>
<evidence type="ECO:0000313" key="1">
    <source>
        <dbReference type="EMBL" id="ANK61366.1"/>
    </source>
</evidence>
<dbReference type="Proteomes" id="UP000078582">
    <property type="component" value="Chromosome"/>
</dbReference>
<name>A0A192H072_9LACO</name>
<protein>
    <submittedName>
        <fullName evidence="1">Uncharacterized protein</fullName>
    </submittedName>
</protein>
<proteinExistence type="predicted"/>
<accession>A0A192H072</accession>
<gene>
    <name evidence="1" type="ORF">AYR53_00510</name>
</gene>
<dbReference type="Gene3D" id="3.90.930.1">
    <property type="match status" value="1"/>
</dbReference>
<organism evidence="1 2">
    <name type="scientific">Loigolactobacillus backii</name>
    <dbReference type="NCBI Taxonomy" id="375175"/>
    <lineage>
        <taxon>Bacteria</taxon>
        <taxon>Bacillati</taxon>
        <taxon>Bacillota</taxon>
        <taxon>Bacilli</taxon>
        <taxon>Lactobacillales</taxon>
        <taxon>Lactobacillaceae</taxon>
        <taxon>Loigolactobacillus</taxon>
    </lineage>
</organism>
<reference evidence="1 2" key="1">
    <citation type="submission" date="2016-03" db="EMBL/GenBank/DDBJ databases">
        <title>Pediococcus and Lactobacillus from brewery environment - whole genome sequencing and assembly.</title>
        <authorList>
            <person name="Behr J."/>
            <person name="Geissler A.J."/>
            <person name="Vogel R.F."/>
        </authorList>
    </citation>
    <scope>NUCLEOTIDE SEQUENCE [LARGE SCALE GENOMIC DNA]</scope>
    <source>
        <strain evidence="1 2">TMW 1.1989</strain>
    </source>
</reference>
<dbReference type="OrthoDB" id="2267557at2"/>
<dbReference type="STRING" id="375175.AYR53_00510"/>
<dbReference type="EMBL" id="CP014873">
    <property type="protein sequence ID" value="ANK61366.1"/>
    <property type="molecule type" value="Genomic_DNA"/>
</dbReference>
<keyword evidence="2" id="KW-1185">Reference proteome</keyword>
<evidence type="ECO:0000313" key="2">
    <source>
        <dbReference type="Proteomes" id="UP000078582"/>
    </source>
</evidence>
<dbReference type="GeneID" id="42980717"/>